<dbReference type="EMBL" id="JAHZST010000014">
    <property type="protein sequence ID" value="MBW8185504.1"/>
    <property type="molecule type" value="Genomic_DNA"/>
</dbReference>
<comment type="caution">
    <text evidence="1">The sequence shown here is derived from an EMBL/GenBank/DDBJ whole genome shotgun (WGS) entry which is preliminary data.</text>
</comment>
<proteinExistence type="predicted"/>
<organism evidence="1 2">
    <name type="scientific">Shewanella nanhaiensis</name>
    <dbReference type="NCBI Taxonomy" id="2864872"/>
    <lineage>
        <taxon>Bacteria</taxon>
        <taxon>Pseudomonadati</taxon>
        <taxon>Pseudomonadota</taxon>
        <taxon>Gammaproteobacteria</taxon>
        <taxon>Alteromonadales</taxon>
        <taxon>Shewanellaceae</taxon>
        <taxon>Shewanella</taxon>
    </lineage>
</organism>
<name>A0ABS7E731_9GAMM</name>
<evidence type="ECO:0000313" key="1">
    <source>
        <dbReference type="EMBL" id="MBW8185504.1"/>
    </source>
</evidence>
<reference evidence="1 2" key="1">
    <citation type="submission" date="2021-07" db="EMBL/GenBank/DDBJ databases">
        <title>Shewanella sp. nov, isolated from SCS.</title>
        <authorList>
            <person name="Cao W.R."/>
        </authorList>
    </citation>
    <scope>NUCLEOTIDE SEQUENCE [LARGE SCALE GENOMIC DNA]</scope>
    <source>
        <strain evidence="1 2">NR704-98</strain>
    </source>
</reference>
<gene>
    <name evidence="1" type="ORF">K0625_17780</name>
</gene>
<accession>A0ABS7E731</accession>
<dbReference type="RefSeq" id="WP_220110922.1">
    <property type="nucleotide sequence ID" value="NZ_JAHZST010000014.1"/>
</dbReference>
<sequence>MRDIDKKELESGRSPLEVLEGVDYCLDALFKETEKGIDDFVVKGLKFEELVGILLVVKDELKGR</sequence>
<keyword evidence="2" id="KW-1185">Reference proteome</keyword>
<dbReference type="Proteomes" id="UP001195963">
    <property type="component" value="Unassembled WGS sequence"/>
</dbReference>
<evidence type="ECO:0000313" key="2">
    <source>
        <dbReference type="Proteomes" id="UP001195963"/>
    </source>
</evidence>
<protein>
    <submittedName>
        <fullName evidence="1">Uncharacterized protein</fullName>
    </submittedName>
</protein>